<name>A0A6J8A4I1_MYTCO</name>
<dbReference type="Proteomes" id="UP000507470">
    <property type="component" value="Unassembled WGS sequence"/>
</dbReference>
<protein>
    <submittedName>
        <fullName evidence="1">Uncharacterized protein</fullName>
    </submittedName>
</protein>
<gene>
    <name evidence="1" type="ORF">MCOR_3255</name>
</gene>
<dbReference type="AlphaFoldDB" id="A0A6J8A4I1"/>
<keyword evidence="2" id="KW-1185">Reference proteome</keyword>
<evidence type="ECO:0000313" key="1">
    <source>
        <dbReference type="EMBL" id="CAC5360945.1"/>
    </source>
</evidence>
<dbReference type="OrthoDB" id="6136369at2759"/>
<sequence>MPEILHVPVNGIDTSRTVRESDGFLIGLSEERRKPNDLNVSLEPPNPLYFWQLRSSKHDQSYLSQHSYAVLYNVSAPQLSSITAGTEVLDFSPTISQFVKISSIQDYAAAGFVNAMTIGVNIYFTSITQNTPLIQFFDATGQLTINIRLQGIDLFADWVDSNGIWYNGILTKLKTAKWILVGFTFNMKWTNDDQVDLFFVDSKGTTAAEMAMGKGTFTLPAFDSIVIGGDGNTKFQGEMNCVQFYPHSIIGGTRSDSQKLCDQNAESPDYGDFSIDSFNLPILTTEELTTTEAVTTVEITTEAASTIAGITSEVSTDAATTDAAASKDAKTSNAATIAEITNGVAIMDTVTTAAASKDAAITDTAKTAAVNIDAVTTEVVRTMAVPEDSATTTLDLTPTSLSRA</sequence>
<dbReference type="EMBL" id="CACVKT020000573">
    <property type="protein sequence ID" value="CAC5360945.1"/>
    <property type="molecule type" value="Genomic_DNA"/>
</dbReference>
<organism evidence="1 2">
    <name type="scientific">Mytilus coruscus</name>
    <name type="common">Sea mussel</name>
    <dbReference type="NCBI Taxonomy" id="42192"/>
    <lineage>
        <taxon>Eukaryota</taxon>
        <taxon>Metazoa</taxon>
        <taxon>Spiralia</taxon>
        <taxon>Lophotrochozoa</taxon>
        <taxon>Mollusca</taxon>
        <taxon>Bivalvia</taxon>
        <taxon>Autobranchia</taxon>
        <taxon>Pteriomorphia</taxon>
        <taxon>Mytilida</taxon>
        <taxon>Mytiloidea</taxon>
        <taxon>Mytilidae</taxon>
        <taxon>Mytilinae</taxon>
        <taxon>Mytilus</taxon>
    </lineage>
</organism>
<accession>A0A6J8A4I1</accession>
<evidence type="ECO:0000313" key="2">
    <source>
        <dbReference type="Proteomes" id="UP000507470"/>
    </source>
</evidence>
<reference evidence="1 2" key="1">
    <citation type="submission" date="2020-06" db="EMBL/GenBank/DDBJ databases">
        <authorList>
            <person name="Li R."/>
            <person name="Bekaert M."/>
        </authorList>
    </citation>
    <scope>NUCLEOTIDE SEQUENCE [LARGE SCALE GENOMIC DNA]</scope>
    <source>
        <strain evidence="2">wild</strain>
    </source>
</reference>
<proteinExistence type="predicted"/>